<evidence type="ECO:0000313" key="2">
    <source>
        <dbReference type="EMBL" id="MBQ0933556.1"/>
    </source>
</evidence>
<accession>A0A941BH14</accession>
<protein>
    <recommendedName>
        <fullName evidence="1">Condensation domain-containing protein</fullName>
    </recommendedName>
</protein>
<comment type="caution">
    <text evidence="2">The sequence shown here is derived from an EMBL/GenBank/DDBJ whole genome shotgun (WGS) entry which is preliminary data.</text>
</comment>
<dbReference type="Gene3D" id="3.30.559.30">
    <property type="entry name" value="Nonribosomal peptide synthetase, condensation domain"/>
    <property type="match status" value="1"/>
</dbReference>
<evidence type="ECO:0000313" key="3">
    <source>
        <dbReference type="Proteomes" id="UP000676246"/>
    </source>
</evidence>
<organism evidence="2 3">
    <name type="scientific">Ideonella alba</name>
    <dbReference type="NCBI Taxonomy" id="2824118"/>
    <lineage>
        <taxon>Bacteria</taxon>
        <taxon>Pseudomonadati</taxon>
        <taxon>Pseudomonadota</taxon>
        <taxon>Betaproteobacteria</taxon>
        <taxon>Burkholderiales</taxon>
        <taxon>Sphaerotilaceae</taxon>
        <taxon>Ideonella</taxon>
    </lineage>
</organism>
<keyword evidence="3" id="KW-1185">Reference proteome</keyword>
<dbReference type="Gene3D" id="3.30.559.10">
    <property type="entry name" value="Chloramphenicol acetyltransferase-like domain"/>
    <property type="match status" value="1"/>
</dbReference>
<dbReference type="GO" id="GO:0005737">
    <property type="term" value="C:cytoplasm"/>
    <property type="evidence" value="ECO:0007669"/>
    <property type="project" value="TreeGrafter"/>
</dbReference>
<dbReference type="RefSeq" id="WP_210857220.1">
    <property type="nucleotide sequence ID" value="NZ_JAGQDD010000032.1"/>
</dbReference>
<name>A0A941BH14_9BURK</name>
<gene>
    <name evidence="2" type="ORF">KAK03_24025</name>
</gene>
<dbReference type="SUPFAM" id="SSF52777">
    <property type="entry name" value="CoA-dependent acyltransferases"/>
    <property type="match status" value="2"/>
</dbReference>
<dbReference type="PANTHER" id="PTHR45527">
    <property type="entry name" value="NONRIBOSOMAL PEPTIDE SYNTHETASE"/>
    <property type="match status" value="1"/>
</dbReference>
<dbReference type="GO" id="GO:0003824">
    <property type="term" value="F:catalytic activity"/>
    <property type="evidence" value="ECO:0007669"/>
    <property type="project" value="InterPro"/>
</dbReference>
<dbReference type="InterPro" id="IPR001242">
    <property type="entry name" value="Condensation_dom"/>
</dbReference>
<dbReference type="Pfam" id="PF00668">
    <property type="entry name" value="Condensation"/>
    <property type="match status" value="1"/>
</dbReference>
<dbReference type="GO" id="GO:0031177">
    <property type="term" value="F:phosphopantetheine binding"/>
    <property type="evidence" value="ECO:0007669"/>
    <property type="project" value="TreeGrafter"/>
</dbReference>
<dbReference type="InterPro" id="IPR023213">
    <property type="entry name" value="CAT-like_dom_sf"/>
</dbReference>
<dbReference type="GO" id="GO:0044550">
    <property type="term" value="P:secondary metabolite biosynthetic process"/>
    <property type="evidence" value="ECO:0007669"/>
    <property type="project" value="TreeGrafter"/>
</dbReference>
<dbReference type="EMBL" id="JAGQDD010000032">
    <property type="protein sequence ID" value="MBQ0933556.1"/>
    <property type="molecule type" value="Genomic_DNA"/>
</dbReference>
<dbReference type="PANTHER" id="PTHR45527:SF1">
    <property type="entry name" value="FATTY ACID SYNTHASE"/>
    <property type="match status" value="1"/>
</dbReference>
<proteinExistence type="predicted"/>
<dbReference type="AlphaFoldDB" id="A0A941BH14"/>
<reference evidence="2 3" key="1">
    <citation type="submission" date="2021-04" db="EMBL/GenBank/DDBJ databases">
        <title>The genome sequence of Ideonella sp. 3Y2.</title>
        <authorList>
            <person name="Liu Y."/>
        </authorList>
    </citation>
    <scope>NUCLEOTIDE SEQUENCE [LARGE SCALE GENOMIC DNA]</scope>
    <source>
        <strain evidence="2 3">3Y2</strain>
    </source>
</reference>
<sequence length="481" mass="54026">MGAVSSIRQRGRQAVKGSIHFPCTGGQRRLWGLSGRNPGEWQDNLTTVYDIQGAIDTVLLERALHVVRSRHEALRTSIRMRGIDLVQVVHPARYRPLRATLVDRHELDAHGGISGYVARRIERPFFLSSGPLWRFELLHLGSDRSLFIVCSHHIVSDGISMEIVWHEVVIAYNELLARACLPVTSRRKSFGDFAQWLSNWTMQSHFTAPFVRYWTPVLAGPAWPHLRWHDGCRASSFRGKALRGHLPDACYRASRLARERFGVTDYVVALAAYLVTVHLHSGETDLALISPFSGRRAPGLQDVVGRLMTGHVIRYRFEPTCSAGALLSALASHVAATLDYQDLPFEWLSDEFELAARQPVDQIRFALEDFSGAVSSLGGARVNALEYGSHSGPKRDLNLYVRVYQNHWNLVVQFNQDVLSEDSVARLMQTFCAALLACAADDDTSVAQRTATLETAAEGRVQWKDQQERLIEMSSFEELKI</sequence>
<evidence type="ECO:0000259" key="1">
    <source>
        <dbReference type="Pfam" id="PF00668"/>
    </source>
</evidence>
<dbReference type="Proteomes" id="UP000676246">
    <property type="component" value="Unassembled WGS sequence"/>
</dbReference>
<dbReference type="GO" id="GO:0043041">
    <property type="term" value="P:amino acid activation for nonribosomal peptide biosynthetic process"/>
    <property type="evidence" value="ECO:0007669"/>
    <property type="project" value="TreeGrafter"/>
</dbReference>
<feature type="domain" description="Condensation" evidence="1">
    <location>
        <begin position="21"/>
        <end position="452"/>
    </location>
</feature>